<evidence type="ECO:0000313" key="1">
    <source>
        <dbReference type="EMBL" id="KAF4666058.1"/>
    </source>
</evidence>
<evidence type="ECO:0000313" key="2">
    <source>
        <dbReference type="Proteomes" id="UP000591131"/>
    </source>
</evidence>
<accession>A0A7J6M3C4</accession>
<organism evidence="1 2">
    <name type="scientific">Perkinsus chesapeaki</name>
    <name type="common">Clam parasite</name>
    <name type="synonym">Perkinsus andrewsi</name>
    <dbReference type="NCBI Taxonomy" id="330153"/>
    <lineage>
        <taxon>Eukaryota</taxon>
        <taxon>Sar</taxon>
        <taxon>Alveolata</taxon>
        <taxon>Perkinsozoa</taxon>
        <taxon>Perkinsea</taxon>
        <taxon>Perkinsida</taxon>
        <taxon>Perkinsidae</taxon>
        <taxon>Perkinsus</taxon>
    </lineage>
</organism>
<keyword evidence="2" id="KW-1185">Reference proteome</keyword>
<comment type="caution">
    <text evidence="1">The sequence shown here is derived from an EMBL/GenBank/DDBJ whole genome shotgun (WGS) entry which is preliminary data.</text>
</comment>
<gene>
    <name evidence="1" type="ORF">FOL47_004279</name>
</gene>
<sequence>MASATGGGIRFKDDLVLSLQGKSRQDLLAYKSIRLVLACLSPATALLSPTVVILWRSDAIDLGSATQLFATVRDLYPLRGGRGLRVGCVIQLHPSGSVFPHNDIINNDNEFSSELVVDPICGKCLPGLEGRMQCSTCGGR</sequence>
<proteinExistence type="predicted"/>
<name>A0A7J6M3C4_PERCH</name>
<dbReference type="AlphaFoldDB" id="A0A7J6M3C4"/>
<dbReference type="Proteomes" id="UP000591131">
    <property type="component" value="Unassembled WGS sequence"/>
</dbReference>
<reference evidence="1 2" key="1">
    <citation type="submission" date="2020-04" db="EMBL/GenBank/DDBJ databases">
        <title>Perkinsus chesapeaki whole genome sequence.</title>
        <authorList>
            <person name="Bogema D.R."/>
        </authorList>
    </citation>
    <scope>NUCLEOTIDE SEQUENCE [LARGE SCALE GENOMIC DNA]</scope>
    <source>
        <strain evidence="1">ATCC PRA-425</strain>
    </source>
</reference>
<dbReference type="EMBL" id="JAAPAO010000244">
    <property type="protein sequence ID" value="KAF4666058.1"/>
    <property type="molecule type" value="Genomic_DNA"/>
</dbReference>
<dbReference type="OrthoDB" id="10636009at2759"/>
<protein>
    <submittedName>
        <fullName evidence="1">Uncharacterized protein</fullName>
    </submittedName>
</protein>